<feature type="transmembrane region" description="Helical" evidence="1">
    <location>
        <begin position="179"/>
        <end position="202"/>
    </location>
</feature>
<keyword evidence="1" id="KW-0472">Membrane</keyword>
<keyword evidence="1" id="KW-1133">Transmembrane helix</keyword>
<proteinExistence type="predicted"/>
<dbReference type="AlphaFoldDB" id="A0A0K0F119"/>
<dbReference type="Proteomes" id="UP000035680">
    <property type="component" value="Unassembled WGS sequence"/>
</dbReference>
<evidence type="ECO:0000313" key="3">
    <source>
        <dbReference type="WBParaSite" id="SVE_0248600.1"/>
    </source>
</evidence>
<organism evidence="2 3">
    <name type="scientific">Strongyloides venezuelensis</name>
    <name type="common">Threadworm</name>
    <dbReference type="NCBI Taxonomy" id="75913"/>
    <lineage>
        <taxon>Eukaryota</taxon>
        <taxon>Metazoa</taxon>
        <taxon>Ecdysozoa</taxon>
        <taxon>Nematoda</taxon>
        <taxon>Chromadorea</taxon>
        <taxon>Rhabditida</taxon>
        <taxon>Tylenchina</taxon>
        <taxon>Panagrolaimomorpha</taxon>
        <taxon>Strongyloidoidea</taxon>
        <taxon>Strongyloididae</taxon>
        <taxon>Strongyloides</taxon>
    </lineage>
</organism>
<feature type="transmembrane region" description="Helical" evidence="1">
    <location>
        <begin position="128"/>
        <end position="149"/>
    </location>
</feature>
<protein>
    <submittedName>
        <fullName evidence="3">G_PROTEIN_RECEP_F1_2 domain-containing protein</fullName>
    </submittedName>
</protein>
<feature type="transmembrane region" description="Helical" evidence="1">
    <location>
        <begin position="20"/>
        <end position="41"/>
    </location>
</feature>
<keyword evidence="2" id="KW-1185">Reference proteome</keyword>
<evidence type="ECO:0000313" key="2">
    <source>
        <dbReference type="Proteomes" id="UP000035680"/>
    </source>
</evidence>
<accession>A0A0K0F119</accession>
<reference evidence="2" key="1">
    <citation type="submission" date="2014-07" db="EMBL/GenBank/DDBJ databases">
        <authorList>
            <person name="Martin A.A"/>
            <person name="De Silva N."/>
        </authorList>
    </citation>
    <scope>NUCLEOTIDE SEQUENCE</scope>
</reference>
<feature type="transmembrane region" description="Helical" evidence="1">
    <location>
        <begin position="62"/>
        <end position="81"/>
    </location>
</feature>
<keyword evidence="1" id="KW-0812">Transmembrane</keyword>
<name>A0A0K0F119_STRVS</name>
<evidence type="ECO:0000256" key="1">
    <source>
        <dbReference type="SAM" id="Phobius"/>
    </source>
</evidence>
<sequence>MAELIVPDYLYPTIKFQEYQAFILNCLAILPNLYFLHRSIYYKEFNNRKYFKYMTIIMSSEYVFASVMNASFNGYLIISYYTGSQIFVKFCSKCSIFYLNFRHILIATPFYIHFFRFWLLVFNKKKRYFVFTIAIIIILTIVPLLYTMYGQYFEINIYFLPKSGCGYQIFSDIPFYTEIMYFNLFVVLALPFILIFINYLIYRSVAKKLYSVNRLKVMECRKILQGILLQGLFASIFHVPPIAYLLYYSIS</sequence>
<reference evidence="3" key="2">
    <citation type="submission" date="2015-08" db="UniProtKB">
        <authorList>
            <consortium name="WormBaseParasite"/>
        </authorList>
    </citation>
    <scope>IDENTIFICATION</scope>
</reference>
<dbReference type="WBParaSite" id="SVE_0248600.1">
    <property type="protein sequence ID" value="SVE_0248600.1"/>
    <property type="gene ID" value="SVE_0248600"/>
</dbReference>
<feature type="transmembrane region" description="Helical" evidence="1">
    <location>
        <begin position="101"/>
        <end position="121"/>
    </location>
</feature>
<feature type="transmembrane region" description="Helical" evidence="1">
    <location>
        <begin position="223"/>
        <end position="247"/>
    </location>
</feature>